<keyword evidence="1" id="KW-1133">Transmembrane helix</keyword>
<accession>A0ABY6HVD5</accession>
<evidence type="ECO:0000313" key="2">
    <source>
        <dbReference type="EMBL" id="UYP47485.1"/>
    </source>
</evidence>
<keyword evidence="1" id="KW-0812">Transmembrane</keyword>
<evidence type="ECO:0000256" key="1">
    <source>
        <dbReference type="SAM" id="Phobius"/>
    </source>
</evidence>
<dbReference type="Proteomes" id="UP001208689">
    <property type="component" value="Chromosome"/>
</dbReference>
<name>A0ABY6HVD5_9ARCH</name>
<proteinExistence type="predicted"/>
<feature type="transmembrane region" description="Helical" evidence="1">
    <location>
        <begin position="430"/>
        <end position="449"/>
    </location>
</feature>
<dbReference type="EMBL" id="CP104013">
    <property type="protein sequence ID" value="UYP47485.1"/>
    <property type="molecule type" value="Genomic_DNA"/>
</dbReference>
<evidence type="ECO:0000313" key="3">
    <source>
        <dbReference type="Proteomes" id="UP001208689"/>
    </source>
</evidence>
<sequence>MKKILALSMIAFLFLGSSILSVQAPGSEENSGTGTDPIYTYDINVGDNFVYNVVFNITLGFENQSVVSEIDRWLNETYSTEDYADISDSWMFISDLVGFINQDLQINLTISQKYLAWENKTEYYGDTRYSAYDVFNASIRMRENGDDEWITPAEFEKNKVDEFVAIAVNNSDLEADDPSVVNYTAEAKESIDNEPMDWDNTEISRVQSDYKYYYENGTLYDPTTESDYDPNEPSAPLEHFEPSGLPFFLPNTFNFSEWLGYAESDVNYDVAQTNVTDRTFDSFDDYISKMGIIALNANEHGIGIAFTSDDADETFFTSETGNNLTEIKENLKDYLAVFHGAIEYDDSFALASFVSYMDFSFSLDTMETLANNESAPYIKDEKIQLGIVTSVVQDGFTAPTPEQIESGELGDDRDMEVDAGFFGFLDSIPGYSNVLIGILGLVSVVGLIVKNHKK</sequence>
<keyword evidence="3" id="KW-1185">Reference proteome</keyword>
<protein>
    <submittedName>
        <fullName evidence="2">Uncharacterized protein</fullName>
    </submittedName>
</protein>
<organism evidence="2 3">
    <name type="scientific">Candidatus Lokiarchaeum ossiferum</name>
    <dbReference type="NCBI Taxonomy" id="2951803"/>
    <lineage>
        <taxon>Archaea</taxon>
        <taxon>Promethearchaeati</taxon>
        <taxon>Promethearchaeota</taxon>
        <taxon>Promethearchaeia</taxon>
        <taxon>Promethearchaeales</taxon>
        <taxon>Promethearchaeaceae</taxon>
        <taxon>Candidatus Lokiarchaeum</taxon>
    </lineage>
</organism>
<reference evidence="2" key="1">
    <citation type="submission" date="2022-09" db="EMBL/GenBank/DDBJ databases">
        <title>Actin cytoskeleton and complex cell architecture in an #Asgard archaeon.</title>
        <authorList>
            <person name="Ponce Toledo R.I."/>
            <person name="Schleper C."/>
            <person name="Rodrigues Oliveira T."/>
            <person name="Wollweber F."/>
            <person name="Xu J."/>
            <person name="Rittmann S."/>
            <person name="Klingl A."/>
            <person name="Pilhofer M."/>
        </authorList>
    </citation>
    <scope>NUCLEOTIDE SEQUENCE</scope>
    <source>
        <strain evidence="2">B-35</strain>
    </source>
</reference>
<keyword evidence="1" id="KW-0472">Membrane</keyword>
<gene>
    <name evidence="2" type="ORF">NEF87_003770</name>
</gene>